<evidence type="ECO:0000256" key="31">
    <source>
        <dbReference type="ARBA" id="ARBA00023296"/>
    </source>
</evidence>
<evidence type="ECO:0000256" key="10">
    <source>
        <dbReference type="ARBA" id="ARBA00022570"/>
    </source>
</evidence>
<feature type="disulfide bond" evidence="32">
    <location>
        <begin position="213"/>
        <end position="242"/>
    </location>
</feature>
<evidence type="ECO:0000256" key="3">
    <source>
        <dbReference type="ARBA" id="ARBA00004505"/>
    </source>
</evidence>
<comment type="domain">
    <text evidence="32">The CD4-binding region is targeted by the antibody b12.</text>
</comment>
<evidence type="ECO:0000256" key="6">
    <source>
        <dbReference type="ARBA" id="ARBA00004650"/>
    </source>
</evidence>
<feature type="chain" id="PRO_5023281857" description="Envelope glycoprotein gp160" evidence="32">
    <location>
        <begin position="31"/>
        <end position="850"/>
    </location>
</feature>
<dbReference type="InterPro" id="IPR037527">
    <property type="entry name" value="Gp160"/>
</dbReference>
<evidence type="ECO:0000256" key="26">
    <source>
        <dbReference type="ARBA" id="ARBA00023139"/>
    </source>
</evidence>
<dbReference type="GO" id="GO:0075512">
    <property type="term" value="P:clathrin-dependent endocytosis of virus by host cell"/>
    <property type="evidence" value="ECO:0007669"/>
    <property type="project" value="UniProtKB-UniRule"/>
</dbReference>
<feature type="region of interest" description="CD4-binding loop" evidence="32">
    <location>
        <begin position="357"/>
        <end position="367"/>
    </location>
</feature>
<evidence type="ECO:0000256" key="15">
    <source>
        <dbReference type="ARBA" id="ARBA00022703"/>
    </source>
</evidence>
<feature type="region of interest" description="V5" evidence="32">
    <location>
        <begin position="448"/>
        <end position="458"/>
    </location>
</feature>
<evidence type="ECO:0000259" key="34">
    <source>
        <dbReference type="Pfam" id="PF00516"/>
    </source>
</evidence>
<keyword evidence="12 32" id="KW-1162">Viral penetration into host cytoplasm</keyword>
<comment type="domain">
    <text evidence="32 33">The 17 amino acids long immunosuppressive region is present in many retroviral envelope proteins. Synthetic peptides derived from this relatively conserved sequence inhibit immune function in vitro and in vivo.</text>
</comment>
<comment type="PTM">
    <text evidence="32">Highly glycosylated by host. The high number of glycan on the protein is reffered to as 'glycan shield' because it contributes to hide protein sequence from adaptive immune system.</text>
</comment>
<evidence type="ECO:0000259" key="35">
    <source>
        <dbReference type="Pfam" id="PF00517"/>
    </source>
</evidence>
<dbReference type="GO" id="GO:0019064">
    <property type="term" value="P:fusion of virus membrane with host plasma membrane"/>
    <property type="evidence" value="ECO:0007669"/>
    <property type="project" value="UniProtKB-UniRule"/>
</dbReference>
<name>A0A2H4HXV4_HV1</name>
<dbReference type="GO" id="GO:0005198">
    <property type="term" value="F:structural molecule activity"/>
    <property type="evidence" value="ECO:0007669"/>
    <property type="project" value="UniProtKB-UniRule"/>
</dbReference>
<comment type="subcellular location">
    <molecule>Transmembrane protein gp41</molecule>
    <subcellularLocation>
        <location evidence="32">Virion membrane</location>
        <topology evidence="32">Single-pass type I membrane protein</topology>
    </subcellularLocation>
    <subcellularLocation>
        <location evidence="32">Host cell membrane</location>
        <topology evidence="32">Single-pass type I membrane protein</topology>
    </subcellularLocation>
    <subcellularLocation>
        <location evidence="32">Host endosome membrane</location>
        <topology evidence="32">Single-pass type I membrane protein</topology>
    </subcellularLocation>
    <text evidence="32">It is probably concentrated at the site of budding and incorporated into the virions possibly by contacts between the cytoplasmic tail of Env and the N-terminus of Gag.</text>
</comment>
<keyword evidence="25 32" id="KW-0472">Membrane</keyword>
<comment type="PTM">
    <text evidence="32">Specific enzymatic cleavages in vivo yield mature proteins. Envelope glycoproteins are synthesized as a inactive precursor that is heavily N-glycosylated and processed likely by host cell furin in the Golgi to yield the mature SU and TM proteins. The cleavage site between SU and TM requires the minimal sequence [KR]-X-[KR]-R. About 2 of the 9 disulfide bonds of gp41 are reduced by P4HB/PDI, following binding to CD4 receptor.</text>
</comment>
<evidence type="ECO:0000256" key="20">
    <source>
        <dbReference type="ARBA" id="ARBA00022879"/>
    </source>
</evidence>
<dbReference type="InterPro" id="IPR000328">
    <property type="entry name" value="GP41-like"/>
</dbReference>
<organismHost>
    <name type="scientific">Homo sapiens</name>
    <name type="common">Human</name>
    <dbReference type="NCBI Taxonomy" id="9606"/>
</organismHost>
<keyword evidence="18 32" id="KW-0946">Virion</keyword>
<comment type="domain">
    <text evidence="32">The YXXL motif is involved in determining the exact site of viral release at the surface of infected mononuclear cells and promotes endocytosis. YXXL and di-leucine endocytosis motifs interact directly or indirectly with the clathrin adapter complexes, opperate independently, and their activities are not additive.</text>
</comment>
<keyword evidence="13 32" id="KW-0165">Cleavage on pair of basic residues</keyword>
<dbReference type="HAMAP" id="MF_04083">
    <property type="entry name" value="HIV_ENV"/>
    <property type="match status" value="1"/>
</dbReference>
<keyword evidence="21 32" id="KW-1164">Virus endocytosis by host</keyword>
<feature type="disulfide bond" evidence="32">
    <location>
        <begin position="585"/>
        <end position="591"/>
    </location>
</feature>
<feature type="region of interest" description="Fusion peptide" evidence="32">
    <location>
        <begin position="499"/>
        <end position="519"/>
    </location>
</feature>
<dbReference type="FunFam" id="1.10.287.210:FF:000001">
    <property type="entry name" value="Envelope glycoprotein gp160"/>
    <property type="match status" value="1"/>
</dbReference>
<dbReference type="GO" id="GO:1903911">
    <property type="term" value="P:positive regulation of receptor clustering"/>
    <property type="evidence" value="ECO:0007669"/>
    <property type="project" value="UniProtKB-UniRule"/>
</dbReference>
<keyword evidence="29 32" id="KW-0899">Viral immunoevasion</keyword>
<feature type="disulfide bond" evidence="32">
    <location>
        <begin position="52"/>
        <end position="72"/>
    </location>
</feature>
<comment type="miscellaneous">
    <text evidence="32">Inhibitors targeting HIV-1 viral envelope proteins are used as antiretroviral drugs. Attachment of virions to the cell surface via non-specific interactions and CD4 binding can be blocked by inhibitors that include cyanovirin-N, cyclotriazadisulfonamide analogs, PRO 2000, TNX 355 and PRO 542. In addition, BMS 806 can block CD4-induced conformational changes. Env interactions with the coreceptor molecules can be targeted by CCR5 antagonists including SCH-D, maraviroc (UK 427857) and aplaviroc (GW 873140), and the CXCR4 antagonist AMD 070. Fusion of viral and cellular membranes can be inhibited by peptides such as enfuvirtide and tifuvirtide (T 1249). Resistance to inhibitors associated with mutations in Env are observed. Most of the time, single mutations confer only a modest reduction in drug susceptibility. Combination of several mutations is usually required to develop a high-level drug resistance.</text>
</comment>
<evidence type="ECO:0000256" key="25">
    <source>
        <dbReference type="ARBA" id="ARBA00023136"/>
    </source>
</evidence>
<dbReference type="InterPro" id="IPR000777">
    <property type="entry name" value="HIV1_Gp120"/>
</dbReference>
<dbReference type="GO" id="GO:0052031">
    <property type="term" value="P:symbiont-mediated perturbation of host defense response"/>
    <property type="evidence" value="ECO:0007669"/>
    <property type="project" value="UniProtKB-UniRule"/>
</dbReference>
<evidence type="ECO:0000256" key="29">
    <source>
        <dbReference type="ARBA" id="ARBA00023280"/>
    </source>
</evidence>
<evidence type="ECO:0000256" key="16">
    <source>
        <dbReference type="ARBA" id="ARBA00022729"/>
    </source>
</evidence>
<comment type="similarity">
    <text evidence="32">Belongs to the HIV-1 env protein family.</text>
</comment>
<evidence type="ECO:0000256" key="8">
    <source>
        <dbReference type="ARBA" id="ARBA00022510"/>
    </source>
</evidence>
<evidence type="ECO:0000256" key="11">
    <source>
        <dbReference type="ARBA" id="ARBA00022581"/>
    </source>
</evidence>
<keyword evidence="16 32" id="KW-0732">Signal</keyword>
<dbReference type="Pfam" id="PF00516">
    <property type="entry name" value="GP120"/>
    <property type="match status" value="2"/>
</dbReference>
<evidence type="ECO:0000256" key="7">
    <source>
        <dbReference type="ARBA" id="ARBA00022506"/>
    </source>
</evidence>
<dbReference type="FunFam" id="2.170.40.20:FF:000003">
    <property type="entry name" value="Envelope glycoprotein gp160"/>
    <property type="match status" value="1"/>
</dbReference>
<gene>
    <name evidence="32 36" type="primary">env</name>
</gene>
<evidence type="ECO:0000256" key="5">
    <source>
        <dbReference type="ARBA" id="ARBA00004578"/>
    </source>
</evidence>
<comment type="caution">
    <text evidence="32 33">Lacks conserved residue(s) required for the propagation of feature annotation.</text>
</comment>
<dbReference type="GO" id="GO:1903908">
    <property type="term" value="P:positive regulation of plasma membrane raft polarization"/>
    <property type="evidence" value="ECO:0007669"/>
    <property type="project" value="UniProtKB-UniRule"/>
</dbReference>
<dbReference type="Gene3D" id="1.20.5.490">
    <property type="entry name" value="Single helix bin"/>
    <property type="match status" value="1"/>
</dbReference>
<evidence type="ECO:0000256" key="14">
    <source>
        <dbReference type="ARBA" id="ARBA00022692"/>
    </source>
</evidence>
<keyword evidence="9 32" id="KW-1032">Host cell membrane</keyword>
<evidence type="ECO:0000256" key="27">
    <source>
        <dbReference type="ARBA" id="ARBA00023157"/>
    </source>
</evidence>
<keyword evidence="31 32" id="KW-1160">Virus entry into host cell</keyword>
<evidence type="ECO:0000256" key="32">
    <source>
        <dbReference type="HAMAP-Rule" id="MF_04083"/>
    </source>
</evidence>
<feature type="lipid moiety-binding region" description="S-palmitoyl cysteine; by host" evidence="32">
    <location>
        <position position="831"/>
    </location>
</feature>
<keyword evidence="28 32" id="KW-0325">Glycoprotein</keyword>
<keyword evidence="7 32" id="KW-1168">Fusion of virus membrane with host membrane</keyword>
<evidence type="ECO:0000256" key="4">
    <source>
        <dbReference type="ARBA" id="ARBA00004563"/>
    </source>
</evidence>
<evidence type="ECO:0000256" key="22">
    <source>
        <dbReference type="ARBA" id="ARBA00022989"/>
    </source>
</evidence>
<dbReference type="Gene3D" id="2.170.40.20">
    <property type="entry name" value="Human immunodeficiency virus 1, Gp160, envelope glycoprotein"/>
    <property type="match status" value="2"/>
</dbReference>
<dbReference type="Gene3D" id="1.10.287.210">
    <property type="match status" value="1"/>
</dbReference>
<dbReference type="SUPFAM" id="SSF58069">
    <property type="entry name" value="Virus ectodomain"/>
    <property type="match status" value="1"/>
</dbReference>
<evidence type="ECO:0000256" key="19">
    <source>
        <dbReference type="ARBA" id="ARBA00022870"/>
    </source>
</evidence>
<feature type="region of interest" description="Immunosuppression" evidence="32">
    <location>
        <begin position="561"/>
        <end position="579"/>
    </location>
</feature>
<feature type="domain" description="Human immunodeficiency virus 1 envelope glycoprotein Gp120" evidence="34">
    <location>
        <begin position="140"/>
        <end position="498"/>
    </location>
</feature>
<keyword evidence="30 32" id="KW-0449">Lipoprotein</keyword>
<comment type="domain">
    <text evidence="32">Some of the most genetically diverse regions of the viral genome are present in Env. They are called variable regions 1 through 5 (V1 through V5). Coreceptor usage of gp120 is determined mainly by the primary structure of the third variable region (V3) in the outer domain of gp120. The sequence of V3 determines which coreceptor, CCR5 and/or CXCR4 (corresponding to R5/macrophage, X4/T cell and R5X4/T cell and macrophage tropism), is used to trigger the fusion potential of the Env complex, and hence which cells the virus can infect. Binding to CCR5 involves a region adjacent in addition to V3.</text>
</comment>
<keyword evidence="11 32" id="KW-0945">Host-virus interaction</keyword>
<feature type="region of interest" description="MPER; binding to GalCer" evidence="32">
    <location>
        <begin position="649"/>
        <end position="670"/>
    </location>
</feature>
<comment type="function">
    <text evidence="32">Envelope glycoprotein gp160: Oligomerizes in the host endoplasmic reticulum into predominantly trimers. In a second time, gp160 transits in the host Golgi, where glycosylation is completed. The precursor is then proteolytically cleaved in the trans-Golgi and thereby activated by cellular furin or furin-like proteases to produce gp120 and gp41.</text>
</comment>
<dbReference type="InterPro" id="IPR036377">
    <property type="entry name" value="Gp120_core_sf"/>
</dbReference>
<dbReference type="GO" id="GO:0019082">
    <property type="term" value="P:viral protein processing"/>
    <property type="evidence" value="ECO:0007669"/>
    <property type="project" value="UniProtKB-UniRule"/>
</dbReference>
<sequence length="850" mass="95918">MRVMGIKKNWHLWRWGAMLLGMLMICSAVGNLWVTVYYGVPVWKEATTTLFCASDAKAYDAEVHNVWATHACVPTDPNPQEMVLENVTENFNMWKNEMVNQMHEDVISLWDQSLKPCVKLTPLCVTLECRNVSSNSSDTHNETYYESMKNCSFNTTTVVRDRKQTVYALFYRLDIVPLKKNSSDYYRLINCNTSAITQACPKVTFDPIPIHYCTPAGYAILKCNDKKFNGTGPCHNVSTVQCTHGIKPVVSTQLLLNGSLAEGEIMIRSEKLADNVKTIIVHLNQSVEIVCTRPGNHTRKSIRIGPGQTFYATGDIIGDIRQAHCNISKAAWNNTLQKVGKKLAEHFPNKTIEFASASGGDLEITTHSFNCRGEFFYCNTSGLFNGTYRTNGTESNSNSTITIPCRIKQIINMWQEVGRAMYAPPIEGNITCKSNITGLLLVRDGRTEPNYTEIFRPGGGDMRDNWRSELYKYKVVEVKPLGVAPTAAKRRVVEREKRAVGLGAVFLGFLGAAGSTMGVASVTLTVQARQLLSGIVQQQSNLLKAIEAQQHLLQLTVWGIKQLQTRLLAVERYLKDQQLLGIWGCSGKLICTTAVPWNSSWSNKSQEEIWNNMTWMQWDKEISNYTGTIYRLLEDSQNQQEKNEKDLLALDNWKNLWNWFNISNWLRYIRIFIMIVGGLIGLRIIFAVLSIVNRVRQGYSPLSFQTLTPNPGGPDRLGRIEEEGGEQDRSRSVRLVNGFLALAWDDLRNLCLFSYHRLRDFILVAARVVELLGRNSLRGLQRGWEALKYLGSLIQYWGQELKKSAVSLIDTIAIAVAEGTDRIIELVRGLCRAICNIPRRIRQGLEAALQ</sequence>
<dbReference type="Pfam" id="PF00517">
    <property type="entry name" value="GP41"/>
    <property type="match status" value="1"/>
</dbReference>
<evidence type="ECO:0000313" key="36">
    <source>
        <dbReference type="EMBL" id="ARR70104.1"/>
    </source>
</evidence>
<dbReference type="GO" id="GO:0044175">
    <property type="term" value="C:host cell endosome membrane"/>
    <property type="evidence" value="ECO:0007669"/>
    <property type="project" value="UniProtKB-SubCell"/>
</dbReference>
<comment type="function">
    <text evidence="32">Surface protein gp120: Attaches the virus to the host lymphoid cell by binding to the primary receptor CD4. This interaction induces a structural rearrangement creating a high affinity binding site for a chemokine coreceptor like CXCR4 and/or CCR5. Acts as a ligand for CD209/DC-SIGN and CLEC4M/DC-SIGNR, which are respectively found on dendritic cells (DCs), and on endothelial cells of liver sinusoids and lymph node sinuses. These interactions allow capture of viral particles at mucosal surfaces by these cells and subsequent transmission to permissive cells. HIV subverts the migration properties of dendritic cells to gain access to CD4+ T-cells in lymph nodes. Virus transmission to permissive T-cells occurs either in trans (without DCs infection, through viral capture and transmission), or in cis (following DCs productive infection, through the usual CD4-gp120 interaction), thereby inducing a robust infection. In trans infection, bound virions remain infectious over days and it is proposed that they are not degraded, but protected in non-lysosomal acidic organelles within the DCs close to the cell membrane thus contributing to the viral infectious potential during DCs' migration from the periphery to the lymphoid tissues. On arrival at lymphoid tissues, intact virions recycle back to DCs' cell surface allowing virus transmission to CD4+ T-cells.</text>
</comment>
<organism evidence="36">
    <name type="scientific">Human immunodeficiency virus type 1</name>
    <name type="common">HIV-1</name>
    <dbReference type="NCBI Taxonomy" id="11676"/>
    <lineage>
        <taxon>Viruses</taxon>
        <taxon>Riboviria</taxon>
        <taxon>Pararnavirae</taxon>
        <taxon>Artverviricota</taxon>
        <taxon>Revtraviricetes</taxon>
        <taxon>Ortervirales</taxon>
        <taxon>Retroviridae</taxon>
        <taxon>Orthoretrovirinae</taxon>
        <taxon>Lentivirus</taxon>
        <taxon>Lentivirus humimdef1</taxon>
    </lineage>
</organism>
<keyword evidence="27 32" id="KW-1015">Disulfide bond</keyword>
<comment type="PTM">
    <text evidence="32">Palmitoylation of the transmembrane protein and of Env polyprotein (prior to its proteolytic cleavage) is essential for their association with host cell membrane lipid rafts. Palmitoylation is therefore required for envelope trafficking to classical lipid rafts, but not for viral replication.</text>
</comment>
<evidence type="ECO:0000256" key="28">
    <source>
        <dbReference type="ARBA" id="ARBA00023180"/>
    </source>
</evidence>
<evidence type="ECO:0000256" key="13">
    <source>
        <dbReference type="ARBA" id="ARBA00022685"/>
    </source>
</evidence>
<feature type="topological domain" description="Cytoplasmic" evidence="32">
    <location>
        <begin position="693"/>
        <end position="850"/>
    </location>
</feature>
<feature type="site" description="Cleavage; by host furin" evidence="32">
    <location>
        <begin position="498"/>
        <end position="499"/>
    </location>
</feature>
<feature type="short sequence motif" description="YXXL motif; contains endocytosis signal" evidence="32">
    <location>
        <begin position="699"/>
        <end position="702"/>
    </location>
</feature>
<evidence type="ECO:0000256" key="1">
    <source>
        <dbReference type="ARBA" id="ARBA00004402"/>
    </source>
</evidence>
<evidence type="ECO:0000256" key="23">
    <source>
        <dbReference type="ARBA" id="ARBA00023046"/>
    </source>
</evidence>
<comment type="subcellular location">
    <subcellularLocation>
        <location evidence="3">Host cell membrane</location>
        <topology evidence="3">Peripheral membrane protein</topology>
    </subcellularLocation>
    <subcellularLocation>
        <location evidence="1">Host cell membrane</location>
        <topology evidence="1">Single-pass type I membrane protein</topology>
    </subcellularLocation>
    <subcellularLocation>
        <location evidence="2">Host endosome membrane</location>
        <topology evidence="2">Peripheral membrane protein</topology>
    </subcellularLocation>
    <subcellularLocation>
        <location evidence="5">Host endosome membrane</location>
        <topology evidence="5">Single-pass type I membrane protein</topology>
    </subcellularLocation>
    <subcellularLocation>
        <location evidence="6">Virion membrane</location>
        <topology evidence="6">Peripheral membrane protein</topology>
    </subcellularLocation>
    <subcellularLocation>
        <location evidence="4">Virion membrane</location>
        <topology evidence="4">Single-pass type I membrane protein</topology>
    </subcellularLocation>
</comment>
<dbReference type="CDD" id="cd09909">
    <property type="entry name" value="HIV-1-like_HR1-HR2"/>
    <property type="match status" value="1"/>
</dbReference>
<evidence type="ECO:0000256" key="9">
    <source>
        <dbReference type="ARBA" id="ARBA00022511"/>
    </source>
</evidence>
<dbReference type="GO" id="GO:0055036">
    <property type="term" value="C:virion membrane"/>
    <property type="evidence" value="ECO:0007669"/>
    <property type="project" value="UniProtKB-SubCell"/>
</dbReference>
<accession>A0A2H4HXV4</accession>
<dbReference type="GO" id="GO:0020002">
    <property type="term" value="C:host cell plasma membrane"/>
    <property type="evidence" value="ECO:0007669"/>
    <property type="project" value="UniProtKB-SubCell"/>
</dbReference>
<proteinExistence type="inferred from homology"/>
<keyword evidence="24 32" id="KW-0175">Coiled coil</keyword>
<comment type="miscellaneous">
    <text evidence="32">HIV-1 lineages are divided in three main groups, M (for Major), O (for Outlier), and N (for New, or Non-M, Non-O). The vast majority of strains found worldwide belong to the group M. Group O seems to be endemic to and largely confined to Cameroon and neighboring countries in West Central Africa, where these viruses represent a small minority of HIV-1 strains. The group N is represented by a limited number of isolates from Cameroonian persons. The group M is further subdivided in 9 clades or subtypes (A to D, F to H, J and K).</text>
</comment>
<keyword evidence="22 32" id="KW-1133">Transmembrane helix</keyword>
<protein>
    <recommendedName>
        <fullName evidence="32">Envelope glycoprotein gp160</fullName>
    </recommendedName>
    <alternativeName>
        <fullName evidence="32">Env polyprotein</fullName>
    </alternativeName>
    <component>
        <recommendedName>
            <fullName evidence="32">Surface protein gp120</fullName>
            <shortName evidence="32">SU</shortName>
        </recommendedName>
        <alternativeName>
            <fullName evidence="32">Glycoprotein 120</fullName>
            <shortName evidence="32">gp120</shortName>
        </alternativeName>
    </component>
    <component>
        <recommendedName>
            <fullName evidence="32">Transmembrane protein gp41</fullName>
            <shortName evidence="32">TM</shortName>
        </recommendedName>
        <alternativeName>
            <fullName evidence="32">Glycoprotein 41</fullName>
            <shortName evidence="32">gp41</shortName>
        </alternativeName>
    </component>
</protein>
<keyword evidence="14 32" id="KW-0812">Transmembrane</keyword>
<evidence type="ECO:0000256" key="18">
    <source>
        <dbReference type="ARBA" id="ARBA00022844"/>
    </source>
</evidence>
<keyword evidence="26 32" id="KW-0564">Palmitate</keyword>
<dbReference type="SUPFAM" id="SSF56502">
    <property type="entry name" value="gp120 core"/>
    <property type="match status" value="2"/>
</dbReference>
<keyword evidence="10 32" id="KW-1165">Clathrin-mediated endocytosis of virus by host</keyword>
<reference evidence="36" key="1">
    <citation type="submission" date="2016-12" db="EMBL/GenBank/DDBJ databases">
        <authorList>
            <person name="Song W.-J."/>
            <person name="Kurnit D.M."/>
        </authorList>
    </citation>
    <scope>NUCLEOTIDE SEQUENCE</scope>
    <source>
        <strain evidence="36">58.06_14</strain>
    </source>
</reference>
<dbReference type="GO" id="GO:0016020">
    <property type="term" value="C:membrane"/>
    <property type="evidence" value="ECO:0007669"/>
    <property type="project" value="UniProtKB-UniRule"/>
</dbReference>
<comment type="domain">
    <text evidence="32">The membrane proximal external region (MPER) present in gp41 is a tryptophan-rich region recognized by the antibodies 2F5, Z13, and 4E10. MPER seems to play a role in fusion.</text>
</comment>
<feature type="transmembrane region" description="Helical" evidence="33">
    <location>
        <begin position="499"/>
        <end position="524"/>
    </location>
</feature>
<comment type="subunit">
    <text evidence="32">The mature envelope protein (Env) consists of a homotrimer of non-covalently associated gp120-gp41 heterodimers. The resulting complex protrudes from the virus surface as a spike. There seems to be as few as 10 spikes on the average virion. Surface protein gp120 interacts with host CD4, CCR5 and CXCR4. Gp120 also interacts with the C-type lectins CD209/DC-SIGN and CLEC4M/DC-SIGNR (collectively referred to as DC-SIGN(R)). Gp120 and gp41 interact with GalCer. Gp120 interacts with host ITGA4/ITGB7 complex; on CD4+ T-cells, this interaction results in rapid activation of integrin ITGAL/LFA-1, which facilitates efficient cell-to-cell spreading of HIV-1. Gp120 interacts with cell-associated heparan sulfate; this interaction increases virus infectivity on permissive cells and may be involved in infection of CD4- cells.</text>
</comment>
<dbReference type="GO" id="GO:0019031">
    <property type="term" value="C:viral envelope"/>
    <property type="evidence" value="ECO:0007669"/>
    <property type="project" value="UniProtKB-KW"/>
</dbReference>
<keyword evidence="23 32" id="KW-1039">Host endosome</keyword>
<feature type="coiled-coil region" evidence="32">
    <location>
        <begin position="620"/>
        <end position="654"/>
    </location>
</feature>
<feature type="chain" id="PRO_5023281856" description="Transmembrane protein gp41" evidence="32">
    <location>
        <begin position="499"/>
        <end position="850"/>
    </location>
</feature>
<feature type="transmembrane region" description="Helical" evidence="33">
    <location>
        <begin position="671"/>
        <end position="692"/>
    </location>
</feature>
<keyword evidence="15 32" id="KW-0053">Apoptosis</keyword>
<keyword evidence="20 32" id="KW-0261">Viral envelope protein</keyword>
<dbReference type="GO" id="GO:0039654">
    <property type="term" value="P:fusion of virus membrane with host endosome membrane"/>
    <property type="evidence" value="ECO:0007669"/>
    <property type="project" value="UniProtKB-UniRule"/>
</dbReference>
<evidence type="ECO:0000256" key="21">
    <source>
        <dbReference type="ARBA" id="ARBA00022890"/>
    </source>
</evidence>
<keyword evidence="17 32" id="KW-1161">Viral attachment to host cell</keyword>
<dbReference type="GO" id="GO:0019062">
    <property type="term" value="P:virion attachment to host cell"/>
    <property type="evidence" value="ECO:0007669"/>
    <property type="project" value="UniProtKB-UniRule"/>
</dbReference>
<evidence type="ECO:0000256" key="2">
    <source>
        <dbReference type="ARBA" id="ARBA00004433"/>
    </source>
</evidence>
<keyword evidence="19 32" id="KW-1043">Host membrane</keyword>
<feature type="lipid moiety-binding region" description="S-palmitoyl cysteine; by host" evidence="32">
    <location>
        <position position="751"/>
    </location>
</feature>
<evidence type="ECO:0000256" key="30">
    <source>
        <dbReference type="ARBA" id="ARBA00023288"/>
    </source>
</evidence>
<evidence type="ECO:0000256" key="12">
    <source>
        <dbReference type="ARBA" id="ARBA00022595"/>
    </source>
</evidence>
<keyword evidence="8 32" id="KW-1170">Fusion of virus membrane with host endosomal membrane</keyword>
<dbReference type="FunFam" id="2.170.40.20:FF:000002">
    <property type="entry name" value="Envelope glycoprotein gp160"/>
    <property type="match status" value="1"/>
</dbReference>
<feature type="domain" description="Retroviral envelope protein GP41-like" evidence="35">
    <location>
        <begin position="517"/>
        <end position="707"/>
    </location>
</feature>
<evidence type="ECO:0000256" key="24">
    <source>
        <dbReference type="ARBA" id="ARBA00023054"/>
    </source>
</evidence>
<feature type="disulfide bond" evidence="32">
    <location>
        <begin position="223"/>
        <end position="234"/>
    </location>
</feature>
<evidence type="ECO:0000256" key="17">
    <source>
        <dbReference type="ARBA" id="ARBA00022804"/>
    </source>
</evidence>
<comment type="function">
    <text evidence="32">Transmembrane protein gp41: Acts as a class I viral fusion protein. Under the current model, the protein has at least 3 conformational states: pre-fusion native state, pre-hairpin intermediate state, and post-fusion hairpin state. During fusion of viral and target intracellular membranes, the coiled coil regions (heptad repeats) assume a trimer-of-hairpins structure, positioning the fusion peptide in close proximity to the C-terminal region of the ectodomain. The formation of this structure appears to drive apposition and subsequent fusion of viral and target cell membranes. Complete fusion occurs in host cell endosomes and is dynamin-dependent, however some lipid transfer might occur at the plasma membrane. The virus undergoes clathrin-dependent internalization long before endosomal fusion, thus minimizing the surface exposure of conserved viral epitopes during fusion and reducing the efficacy of inhibitors targeting these epitopes. Membranes fusion leads to delivery of the nucleocapsid into the cytoplasm.</text>
</comment>
<dbReference type="EMBL" id="KY346274">
    <property type="protein sequence ID" value="ARR70104.1"/>
    <property type="molecule type" value="Genomic_RNA"/>
</dbReference>
<feature type="domain" description="Human immunodeficiency virus 1 envelope glycoprotein Gp120" evidence="34">
    <location>
        <begin position="32"/>
        <end position="138"/>
    </location>
</feature>
<evidence type="ECO:0000256" key="33">
    <source>
        <dbReference type="RuleBase" id="RU363095"/>
    </source>
</evidence>
<comment type="subcellular location">
    <molecule>Surface protein gp120</molecule>
    <subcellularLocation>
        <location evidence="32">Virion membrane</location>
        <topology evidence="32">Peripheral membrane protein</topology>
    </subcellularLocation>
    <subcellularLocation>
        <location evidence="32">Host cell membrane</location>
        <topology evidence="32">Peripheral membrane protein</topology>
    </subcellularLocation>
    <subcellularLocation>
        <location evidence="32">Host endosome membrane</location>
        <topology evidence="32">Single-pass type I membrane protein</topology>
    </subcellularLocation>
    <text evidence="32">The surface protein is not anchored to the viral envelope, but associates with the extravirion surface through its binding to TM. It is probably concentrated at the site of budding and incorporated into the virions possibly by contacts between the cytoplasmic tail of Env and the N-terminus of Gag.</text>
</comment>
<feature type="transmembrane region" description="Helical" evidence="33">
    <location>
        <begin position="12"/>
        <end position="34"/>
    </location>
</feature>